<keyword evidence="4 12" id="KW-0479">Metal-binding</keyword>
<dbReference type="InterPro" id="IPR017896">
    <property type="entry name" value="4Fe4S_Fe-S-bd"/>
</dbReference>
<dbReference type="Gene3D" id="3.30.70.3270">
    <property type="match status" value="1"/>
</dbReference>
<dbReference type="AlphaFoldDB" id="A0AA46AD04"/>
<evidence type="ECO:0000256" key="8">
    <source>
        <dbReference type="ARBA" id="ARBA00023014"/>
    </source>
</evidence>
<comment type="function">
    <text evidence="12">NDH-1 shuttles electrons from NADH, via FMN and iron-sulfur (Fe-S) centers, to quinones in the respiratory chain. The immediate electron acceptor for the enzyme in this species is believed to be ubiquinone. Couples the redox reaction to proton translocation (for every two electrons transferred, four hydrogen ions are translocated across the cytoplasmic membrane), and thus conserves the redox energy in a proton gradient.</text>
</comment>
<gene>
    <name evidence="12" type="primary">nuoI</name>
    <name evidence="14" type="ORF">SAMN06264868_10231</name>
</gene>
<dbReference type="EMBL" id="FXTX01000002">
    <property type="protein sequence ID" value="SMP01823.1"/>
    <property type="molecule type" value="Genomic_DNA"/>
</dbReference>
<keyword evidence="2 12" id="KW-0004">4Fe-4S</keyword>
<evidence type="ECO:0000256" key="10">
    <source>
        <dbReference type="ARBA" id="ARBA00023075"/>
    </source>
</evidence>
<dbReference type="GO" id="GO:0048038">
    <property type="term" value="F:quinone binding"/>
    <property type="evidence" value="ECO:0007669"/>
    <property type="project" value="UniProtKB-KW"/>
</dbReference>
<keyword evidence="7 12" id="KW-0408">Iron</keyword>
<feature type="domain" description="4Fe-4S ferredoxin-type" evidence="13">
    <location>
        <begin position="116"/>
        <end position="147"/>
    </location>
</feature>
<name>A0AA46AD04_9AQUI</name>
<feature type="binding site" evidence="12">
    <location>
        <position position="127"/>
    </location>
    <ligand>
        <name>[4Fe-4S] cluster</name>
        <dbReference type="ChEBI" id="CHEBI:49883"/>
        <label>2</label>
    </ligand>
</feature>
<evidence type="ECO:0000256" key="11">
    <source>
        <dbReference type="ARBA" id="ARBA00023136"/>
    </source>
</evidence>
<dbReference type="GO" id="GO:0051539">
    <property type="term" value="F:4 iron, 4 sulfur cluster binding"/>
    <property type="evidence" value="ECO:0007669"/>
    <property type="project" value="UniProtKB-KW"/>
</dbReference>
<feature type="binding site" evidence="12">
    <location>
        <position position="137"/>
    </location>
    <ligand>
        <name>[4Fe-4S] cluster</name>
        <dbReference type="ChEBI" id="CHEBI:49883"/>
        <label>1</label>
    </ligand>
</feature>
<dbReference type="Proteomes" id="UP001157947">
    <property type="component" value="Unassembled WGS sequence"/>
</dbReference>
<dbReference type="PROSITE" id="PS51379">
    <property type="entry name" value="4FE4S_FER_2"/>
    <property type="match status" value="2"/>
</dbReference>
<feature type="binding site" evidence="12">
    <location>
        <position position="90"/>
    </location>
    <ligand>
        <name>[4Fe-4S] cluster</name>
        <dbReference type="ChEBI" id="CHEBI:49883"/>
        <label>1</label>
    </ligand>
</feature>
<comment type="caution">
    <text evidence="14">The sequence shown here is derived from an EMBL/GenBank/DDBJ whole genome shotgun (WGS) entry which is preliminary data.</text>
</comment>
<dbReference type="GO" id="GO:0005506">
    <property type="term" value="F:iron ion binding"/>
    <property type="evidence" value="ECO:0007669"/>
    <property type="project" value="UniProtKB-UniRule"/>
</dbReference>
<dbReference type="HAMAP" id="MF_01351">
    <property type="entry name" value="NDH1_NuoI"/>
    <property type="match status" value="1"/>
</dbReference>
<sequence>MVKVKYVERPNLTILERIFFLDFIKGLKVTFKNLIKKTITTKYPYEKLTPPKRFRGAHAHRIKNGNEPPSFSVLEKFMDINTGESRCVACYMCQQACPVPSLFKIEAVQLPNGKKKVVRFDMNLLNCLFCGLCVDACPVDCIIMTDIYELADYQRKNCVIHKDDMSERGRDYDLRRKNEPDRIWIDDEERKKLWGHIEWS</sequence>
<feature type="binding site" evidence="12">
    <location>
        <position position="97"/>
    </location>
    <ligand>
        <name>[4Fe-4S] cluster</name>
        <dbReference type="ChEBI" id="CHEBI:49883"/>
        <label>2</label>
    </ligand>
</feature>
<dbReference type="GO" id="GO:0050136">
    <property type="term" value="F:NADH dehydrogenase (quinone) (non-electrogenic) activity"/>
    <property type="evidence" value="ECO:0007669"/>
    <property type="project" value="UniProtKB-UniRule"/>
</dbReference>
<evidence type="ECO:0000256" key="12">
    <source>
        <dbReference type="HAMAP-Rule" id="MF_01351"/>
    </source>
</evidence>
<dbReference type="PROSITE" id="PS00198">
    <property type="entry name" value="4FE4S_FER_1"/>
    <property type="match status" value="1"/>
</dbReference>
<dbReference type="InterPro" id="IPR017900">
    <property type="entry name" value="4Fe4S_Fe_S_CS"/>
</dbReference>
<keyword evidence="8 12" id="KW-0411">Iron-sulfur</keyword>
<reference evidence="14" key="1">
    <citation type="submission" date="2017-05" db="EMBL/GenBank/DDBJ databases">
        <authorList>
            <person name="Varghese N."/>
            <person name="Submissions S."/>
        </authorList>
    </citation>
    <scope>NUCLEOTIDE SEQUENCE</scope>
    <source>
        <strain evidence="14">DSM 18763</strain>
    </source>
</reference>
<feature type="binding site" evidence="12">
    <location>
        <position position="93"/>
    </location>
    <ligand>
        <name>[4Fe-4S] cluster</name>
        <dbReference type="ChEBI" id="CHEBI:49883"/>
        <label>1</label>
    </ligand>
</feature>
<keyword evidence="9 12" id="KW-0520">NAD</keyword>
<dbReference type="GO" id="GO:0005886">
    <property type="term" value="C:plasma membrane"/>
    <property type="evidence" value="ECO:0007669"/>
    <property type="project" value="UniProtKB-SubCell"/>
</dbReference>
<keyword evidence="5" id="KW-0677">Repeat</keyword>
<dbReference type="SUPFAM" id="SSF46548">
    <property type="entry name" value="alpha-helical ferredoxin"/>
    <property type="match status" value="1"/>
</dbReference>
<comment type="cofactor">
    <cofactor evidence="12">
        <name>[4Fe-4S] cluster</name>
        <dbReference type="ChEBI" id="CHEBI:49883"/>
    </cofactor>
    <text evidence="12">Binds 2 [4Fe-4S] clusters per subunit.</text>
</comment>
<dbReference type="PANTHER" id="PTHR10849">
    <property type="entry name" value="NADH DEHYDROGENASE UBIQUINONE IRON-SULFUR PROTEIN 8, MITOCHONDRIAL"/>
    <property type="match status" value="1"/>
</dbReference>
<evidence type="ECO:0000256" key="7">
    <source>
        <dbReference type="ARBA" id="ARBA00023004"/>
    </source>
</evidence>
<comment type="similarity">
    <text evidence="12">Belongs to the complex I 23 kDa subunit family.</text>
</comment>
<keyword evidence="3 12" id="KW-0874">Quinone</keyword>
<feature type="binding site" evidence="12">
    <location>
        <position position="133"/>
    </location>
    <ligand>
        <name>[4Fe-4S] cluster</name>
        <dbReference type="ChEBI" id="CHEBI:49883"/>
        <label>2</label>
    </ligand>
</feature>
<evidence type="ECO:0000256" key="3">
    <source>
        <dbReference type="ARBA" id="ARBA00022719"/>
    </source>
</evidence>
<feature type="binding site" evidence="12">
    <location>
        <position position="87"/>
    </location>
    <ligand>
        <name>[4Fe-4S] cluster</name>
        <dbReference type="ChEBI" id="CHEBI:49883"/>
        <label>1</label>
    </ligand>
</feature>
<feature type="domain" description="4Fe-4S ferredoxin-type" evidence="13">
    <location>
        <begin position="76"/>
        <end position="108"/>
    </location>
</feature>
<dbReference type="PANTHER" id="PTHR10849:SF24">
    <property type="entry name" value="NADH-QUINONE OXIDOREDUCTASE SUBUNIT I 2"/>
    <property type="match status" value="1"/>
</dbReference>
<evidence type="ECO:0000256" key="5">
    <source>
        <dbReference type="ARBA" id="ARBA00022737"/>
    </source>
</evidence>
<dbReference type="InterPro" id="IPR010226">
    <property type="entry name" value="NADH_quinone_OxRdtase_chainI"/>
</dbReference>
<comment type="catalytic activity">
    <reaction evidence="12">
        <text>a quinone + NADH + 5 H(+)(in) = a quinol + NAD(+) + 4 H(+)(out)</text>
        <dbReference type="Rhea" id="RHEA:57888"/>
        <dbReference type="ChEBI" id="CHEBI:15378"/>
        <dbReference type="ChEBI" id="CHEBI:24646"/>
        <dbReference type="ChEBI" id="CHEBI:57540"/>
        <dbReference type="ChEBI" id="CHEBI:57945"/>
        <dbReference type="ChEBI" id="CHEBI:132124"/>
    </reaction>
</comment>
<evidence type="ECO:0000259" key="13">
    <source>
        <dbReference type="PROSITE" id="PS51379"/>
    </source>
</evidence>
<keyword evidence="11 12" id="KW-0472">Membrane</keyword>
<dbReference type="EC" id="7.1.1.-" evidence="12"/>
<comment type="subcellular location">
    <subcellularLocation>
        <location evidence="12">Cell membrane</location>
        <topology evidence="12">Peripheral membrane protein</topology>
    </subcellularLocation>
</comment>
<dbReference type="RefSeq" id="WP_265133484.1">
    <property type="nucleotide sequence ID" value="NZ_FXTX01000002.1"/>
</dbReference>
<protein>
    <recommendedName>
        <fullName evidence="12">NADH-quinone oxidoreductase subunit I</fullName>
        <ecNumber evidence="12">7.1.1.-</ecNumber>
    </recommendedName>
    <alternativeName>
        <fullName evidence="12">NADH dehydrogenase I subunit I</fullName>
    </alternativeName>
    <alternativeName>
        <fullName evidence="12">NDH-1 subunit I</fullName>
    </alternativeName>
</protein>
<keyword evidence="1 12" id="KW-1003">Cell membrane</keyword>
<proteinExistence type="inferred from homology"/>
<evidence type="ECO:0000256" key="4">
    <source>
        <dbReference type="ARBA" id="ARBA00022723"/>
    </source>
</evidence>
<evidence type="ECO:0000313" key="14">
    <source>
        <dbReference type="EMBL" id="SMP01823.1"/>
    </source>
</evidence>
<keyword evidence="15" id="KW-1185">Reference proteome</keyword>
<keyword evidence="6 12" id="KW-1278">Translocase</keyword>
<accession>A0AA46AD04</accession>
<feature type="binding site" evidence="12">
    <location>
        <position position="130"/>
    </location>
    <ligand>
        <name>[4Fe-4S] cluster</name>
        <dbReference type="ChEBI" id="CHEBI:49883"/>
        <label>2</label>
    </ligand>
</feature>
<organism evidence="14 15">
    <name type="scientific">Venenivibrio stagnispumantis</name>
    <dbReference type="NCBI Taxonomy" id="407998"/>
    <lineage>
        <taxon>Bacteria</taxon>
        <taxon>Pseudomonadati</taxon>
        <taxon>Aquificota</taxon>
        <taxon>Aquificia</taxon>
        <taxon>Aquificales</taxon>
        <taxon>Hydrogenothermaceae</taxon>
        <taxon>Venenivibrio</taxon>
    </lineage>
</organism>
<evidence type="ECO:0000313" key="15">
    <source>
        <dbReference type="Proteomes" id="UP001157947"/>
    </source>
</evidence>
<evidence type="ECO:0000256" key="9">
    <source>
        <dbReference type="ARBA" id="ARBA00023027"/>
    </source>
</evidence>
<comment type="subunit">
    <text evidence="12">NDH-1 is composed of 14 different subunits. Subunits NuoA, H, J, K, L, M, N constitute the membrane sector of the complex.</text>
</comment>
<evidence type="ECO:0000256" key="1">
    <source>
        <dbReference type="ARBA" id="ARBA00022475"/>
    </source>
</evidence>
<evidence type="ECO:0000256" key="6">
    <source>
        <dbReference type="ARBA" id="ARBA00022967"/>
    </source>
</evidence>
<keyword evidence="10 12" id="KW-0830">Ubiquinone</keyword>
<dbReference type="Pfam" id="PF12838">
    <property type="entry name" value="Fer4_7"/>
    <property type="match status" value="1"/>
</dbReference>
<evidence type="ECO:0000256" key="2">
    <source>
        <dbReference type="ARBA" id="ARBA00022485"/>
    </source>
</evidence>